<feature type="compositionally biased region" description="Basic and acidic residues" evidence="1">
    <location>
        <begin position="65"/>
        <end position="76"/>
    </location>
</feature>
<reference evidence="2 3" key="1">
    <citation type="journal article" date="2019" name="Sci. Rep.">
        <title>Orb-weaving spider Araneus ventricosus genome elucidates the spidroin gene catalogue.</title>
        <authorList>
            <person name="Kono N."/>
            <person name="Nakamura H."/>
            <person name="Ohtoshi R."/>
            <person name="Moran D.A.P."/>
            <person name="Shinohara A."/>
            <person name="Yoshida Y."/>
            <person name="Fujiwara M."/>
            <person name="Mori M."/>
            <person name="Tomita M."/>
            <person name="Arakawa K."/>
        </authorList>
    </citation>
    <scope>NUCLEOTIDE SEQUENCE [LARGE SCALE GENOMIC DNA]</scope>
</reference>
<evidence type="ECO:0000313" key="2">
    <source>
        <dbReference type="EMBL" id="GBN56384.1"/>
    </source>
</evidence>
<keyword evidence="3" id="KW-1185">Reference proteome</keyword>
<evidence type="ECO:0000313" key="3">
    <source>
        <dbReference type="Proteomes" id="UP000499080"/>
    </source>
</evidence>
<proteinExistence type="predicted"/>
<dbReference type="Proteomes" id="UP000499080">
    <property type="component" value="Unassembled WGS sequence"/>
</dbReference>
<comment type="caution">
    <text evidence="2">The sequence shown here is derived from an EMBL/GenBank/DDBJ whole genome shotgun (WGS) entry which is preliminary data.</text>
</comment>
<feature type="region of interest" description="Disordered" evidence="1">
    <location>
        <begin position="65"/>
        <end position="90"/>
    </location>
</feature>
<accession>A0A4Y2PYY0</accession>
<gene>
    <name evidence="2" type="ORF">AVEN_73429_1</name>
</gene>
<name>A0A4Y2PYY0_ARAVE</name>
<dbReference type="AlphaFoldDB" id="A0A4Y2PYY0"/>
<organism evidence="2 3">
    <name type="scientific">Araneus ventricosus</name>
    <name type="common">Orbweaver spider</name>
    <name type="synonym">Epeira ventricosa</name>
    <dbReference type="NCBI Taxonomy" id="182803"/>
    <lineage>
        <taxon>Eukaryota</taxon>
        <taxon>Metazoa</taxon>
        <taxon>Ecdysozoa</taxon>
        <taxon>Arthropoda</taxon>
        <taxon>Chelicerata</taxon>
        <taxon>Arachnida</taxon>
        <taxon>Araneae</taxon>
        <taxon>Araneomorphae</taxon>
        <taxon>Entelegynae</taxon>
        <taxon>Araneoidea</taxon>
        <taxon>Araneidae</taxon>
        <taxon>Araneus</taxon>
    </lineage>
</organism>
<dbReference type="EMBL" id="BGPR01012510">
    <property type="protein sequence ID" value="GBN56384.1"/>
    <property type="molecule type" value="Genomic_DNA"/>
</dbReference>
<sequence length="90" mass="10132">MLSQWNLKSGCPKPFTSLEVKPADLQCCRESQHTTFDLIKWTLPIQSVKLLERKRGVGHEYLKKESRVNDHGRSPEVDVGEGAGYGGFES</sequence>
<protein>
    <submittedName>
        <fullName evidence="2">Uncharacterized protein</fullName>
    </submittedName>
</protein>
<feature type="compositionally biased region" description="Gly residues" evidence="1">
    <location>
        <begin position="81"/>
        <end position="90"/>
    </location>
</feature>
<evidence type="ECO:0000256" key="1">
    <source>
        <dbReference type="SAM" id="MobiDB-lite"/>
    </source>
</evidence>